<evidence type="ECO:0008006" key="5">
    <source>
        <dbReference type="Google" id="ProtNLM"/>
    </source>
</evidence>
<dbReference type="AlphaFoldDB" id="A0A4Q5AGY0"/>
<reference evidence="3 4" key="1">
    <citation type="submission" date="2018-12" db="EMBL/GenBank/DDBJ databases">
        <title>Unveiling genomic diversity among members of the Bifidobacterium pseudolongum species, a widely distributed gut commensal of the animal kingdom.</title>
        <authorList>
            <person name="Lugli G.A."/>
            <person name="Duranti S."/>
            <person name="Albert K."/>
            <person name="Mancabelli L."/>
            <person name="Napoli S."/>
            <person name="Viappiani A."/>
            <person name="Anzalone R."/>
            <person name="Longhi G."/>
            <person name="Milani C."/>
            <person name="Turroni F."/>
            <person name="Alessandri G."/>
            <person name="Sela D.A."/>
            <person name="Van Sinderen D."/>
            <person name="Ventura M."/>
        </authorList>
    </citation>
    <scope>NUCLEOTIDE SEQUENCE [LARGE SCALE GENOMIC DNA]</scope>
    <source>
        <strain evidence="3 4">2032B</strain>
    </source>
</reference>
<dbReference type="PANTHER" id="PTHR35149">
    <property type="entry name" value="SLL5132 PROTEIN"/>
    <property type="match status" value="1"/>
</dbReference>
<feature type="domain" description="GmrSD restriction endonucleases N-terminal" evidence="1">
    <location>
        <begin position="10"/>
        <end position="234"/>
    </location>
</feature>
<gene>
    <name evidence="3" type="ORF">PG2032B_0108</name>
</gene>
<dbReference type="Pfam" id="PF07510">
    <property type="entry name" value="GmrSD_C"/>
    <property type="match status" value="1"/>
</dbReference>
<dbReference type="InterPro" id="IPR004919">
    <property type="entry name" value="GmrSD_N"/>
</dbReference>
<evidence type="ECO:0000259" key="1">
    <source>
        <dbReference type="Pfam" id="PF03235"/>
    </source>
</evidence>
<proteinExistence type="predicted"/>
<evidence type="ECO:0000313" key="3">
    <source>
        <dbReference type="EMBL" id="RYQ27064.1"/>
    </source>
</evidence>
<evidence type="ECO:0000259" key="2">
    <source>
        <dbReference type="Pfam" id="PF07510"/>
    </source>
</evidence>
<dbReference type="InterPro" id="IPR011089">
    <property type="entry name" value="GmrSD_C"/>
</dbReference>
<dbReference type="Pfam" id="PF03235">
    <property type="entry name" value="GmrSD_N"/>
    <property type="match status" value="1"/>
</dbReference>
<dbReference type="EMBL" id="RYUQ01000001">
    <property type="protein sequence ID" value="RYQ27064.1"/>
    <property type="molecule type" value="Genomic_DNA"/>
</dbReference>
<dbReference type="Proteomes" id="UP000292535">
    <property type="component" value="Unassembled WGS sequence"/>
</dbReference>
<name>A0A4Q5AGY0_9BIFI</name>
<dbReference type="PANTHER" id="PTHR35149:SF2">
    <property type="entry name" value="DUF262 DOMAIN-CONTAINING PROTEIN"/>
    <property type="match status" value="1"/>
</dbReference>
<evidence type="ECO:0000313" key="4">
    <source>
        <dbReference type="Proteomes" id="UP000292535"/>
    </source>
</evidence>
<comment type="caution">
    <text evidence="3">The sequence shown here is derived from an EMBL/GenBank/DDBJ whole genome shotgun (WGS) entry which is preliminary data.</text>
</comment>
<accession>A0A4Q5AGY0</accession>
<feature type="domain" description="GmrSD restriction endonucleases C-terminal" evidence="2">
    <location>
        <begin position="443"/>
        <end position="522"/>
    </location>
</feature>
<protein>
    <recommendedName>
        <fullName evidence="5">DUF262 domain-containing protein</fullName>
    </recommendedName>
</protein>
<sequence>MSFDARESTIAKLLNNAIYQIPRNQRLYTWNEQNWNDLYNDIMLVADETAKSHFLGSIVLKQEEGDTGVDVYTVIDGQQRILTLCILINAILYQLKKRNMVADAKGTQRYITTTDDKGEEREIVDAENNPLIKKISNRICNLEIDTCENLNIRRIIKDLYTSDTDKLIGSAFFYFSQKLEELNNIDLLHFRDAVVATQYVNISSSTEEDIYTIFEILNARGLPLNTSDLLKNFIMRYIQPQQRRDEAKQIWNEIETTLGSKIETFLRHYTTHKYVKKVNEKDAYKIIRDNTDPHKTKDLLDDLKKKSLYYSRITDPDIDSQDGIIYSFFNQRHIIVYRPLMLSLIHQYSIEEISSKDYNECLVFMYKFFIAFSVINDNKSNAITDAISKYSEIIENNFDKETTIEEWKEGFKEKLPTKSQFEASLQSLGWSHANSIFSDSRHKDQCKTVLELLERIKTSFGPVGDYTIEHILPDSSSKDNCLIGNLLLLEDNLNKKSKNKPLSEKLSIYTKSRFATTRSFAQRYQSCDFDPKKRTHYIAKEISEYINL</sequence>
<organism evidence="3 4">
    <name type="scientific">Bifidobacterium pseudolongum subsp. globosum</name>
    <dbReference type="NCBI Taxonomy" id="1690"/>
    <lineage>
        <taxon>Bacteria</taxon>
        <taxon>Bacillati</taxon>
        <taxon>Actinomycetota</taxon>
        <taxon>Actinomycetes</taxon>
        <taxon>Bifidobacteriales</taxon>
        <taxon>Bifidobacteriaceae</taxon>
        <taxon>Bifidobacterium</taxon>
    </lineage>
</organism>